<feature type="region of interest" description="Disordered" evidence="1">
    <location>
        <begin position="100"/>
        <end position="145"/>
    </location>
</feature>
<evidence type="ECO:0000313" key="2">
    <source>
        <dbReference type="EMBL" id="ELK08299.1"/>
    </source>
</evidence>
<proteinExistence type="predicted"/>
<accession>L5K9B0</accession>
<dbReference type="AlphaFoldDB" id="L5K9B0"/>
<protein>
    <submittedName>
        <fullName evidence="2">Uncharacterized protein</fullName>
    </submittedName>
</protein>
<gene>
    <name evidence="2" type="ORF">PAL_GLEAN10012352</name>
</gene>
<evidence type="ECO:0000256" key="1">
    <source>
        <dbReference type="SAM" id="MobiDB-lite"/>
    </source>
</evidence>
<evidence type="ECO:0000313" key="3">
    <source>
        <dbReference type="Proteomes" id="UP000010552"/>
    </source>
</evidence>
<organism evidence="2 3">
    <name type="scientific">Pteropus alecto</name>
    <name type="common">Black flying fox</name>
    <dbReference type="NCBI Taxonomy" id="9402"/>
    <lineage>
        <taxon>Eukaryota</taxon>
        <taxon>Metazoa</taxon>
        <taxon>Chordata</taxon>
        <taxon>Craniata</taxon>
        <taxon>Vertebrata</taxon>
        <taxon>Euteleostomi</taxon>
        <taxon>Mammalia</taxon>
        <taxon>Eutheria</taxon>
        <taxon>Laurasiatheria</taxon>
        <taxon>Chiroptera</taxon>
        <taxon>Yinpterochiroptera</taxon>
        <taxon>Pteropodoidea</taxon>
        <taxon>Pteropodidae</taxon>
        <taxon>Pteropodinae</taxon>
        <taxon>Pteropus</taxon>
    </lineage>
</organism>
<keyword evidence="3" id="KW-1185">Reference proteome</keyword>
<sequence>MSIPLLSSLIAGVQEEICIEDPKQKANSSCGAAPSDLHLQGKERRQQLGDPALSDLTMVRFSRYFLFQSFSAGKGRGSEKKSSAVGKKLTRSFGVIRKKDTETQGEIATRKHRAFEAARESGSRGTSRPAQPVEQVYRSERKRPRVRWVHSCRN</sequence>
<name>L5K9B0_PTEAL</name>
<reference evidence="3" key="1">
    <citation type="journal article" date="2013" name="Science">
        <title>Comparative analysis of bat genomes provides insight into the evolution of flight and immunity.</title>
        <authorList>
            <person name="Zhang G."/>
            <person name="Cowled C."/>
            <person name="Shi Z."/>
            <person name="Huang Z."/>
            <person name="Bishop-Lilly K.A."/>
            <person name="Fang X."/>
            <person name="Wynne J.W."/>
            <person name="Xiong Z."/>
            <person name="Baker M.L."/>
            <person name="Zhao W."/>
            <person name="Tachedjian M."/>
            <person name="Zhu Y."/>
            <person name="Zhou P."/>
            <person name="Jiang X."/>
            <person name="Ng J."/>
            <person name="Yang L."/>
            <person name="Wu L."/>
            <person name="Xiao J."/>
            <person name="Feng Y."/>
            <person name="Chen Y."/>
            <person name="Sun X."/>
            <person name="Zhang Y."/>
            <person name="Marsh G.A."/>
            <person name="Crameri G."/>
            <person name="Broder C.C."/>
            <person name="Frey K.G."/>
            <person name="Wang L.F."/>
            <person name="Wang J."/>
        </authorList>
    </citation>
    <scope>NUCLEOTIDE SEQUENCE [LARGE SCALE GENOMIC DNA]</scope>
</reference>
<dbReference type="EMBL" id="KB030897">
    <property type="protein sequence ID" value="ELK08299.1"/>
    <property type="molecule type" value="Genomic_DNA"/>
</dbReference>
<dbReference type="Proteomes" id="UP000010552">
    <property type="component" value="Unassembled WGS sequence"/>
</dbReference>
<dbReference type="InParanoid" id="L5K9B0"/>